<protein>
    <recommendedName>
        <fullName evidence="2">CSD domain-containing protein</fullName>
    </recommendedName>
</protein>
<dbReference type="InterPro" id="IPR011129">
    <property type="entry name" value="CSD"/>
</dbReference>
<dbReference type="PANTHER" id="PTHR46565:SF20">
    <property type="entry name" value="COLD SHOCK DOMAIN-CONTAINING PROTEIN 4"/>
    <property type="match status" value="1"/>
</dbReference>
<dbReference type="PROSITE" id="PS00352">
    <property type="entry name" value="CSD_1"/>
    <property type="match status" value="1"/>
</dbReference>
<feature type="domain" description="CSD" evidence="2">
    <location>
        <begin position="82"/>
        <end position="147"/>
    </location>
</feature>
<reference evidence="3" key="1">
    <citation type="submission" date="2021-01" db="EMBL/GenBank/DDBJ databases">
        <authorList>
            <person name="Corre E."/>
            <person name="Pelletier E."/>
            <person name="Niang G."/>
            <person name="Scheremetjew M."/>
            <person name="Finn R."/>
            <person name="Kale V."/>
            <person name="Holt S."/>
            <person name="Cochrane G."/>
            <person name="Meng A."/>
            <person name="Brown T."/>
            <person name="Cohen L."/>
        </authorList>
    </citation>
    <scope>NUCLEOTIDE SEQUENCE</scope>
    <source>
        <strain evidence="3">OF101</strain>
    </source>
</reference>
<dbReference type="InterPro" id="IPR019844">
    <property type="entry name" value="CSD_CS"/>
</dbReference>
<feature type="compositionally biased region" description="Low complexity" evidence="1">
    <location>
        <begin position="149"/>
        <end position="175"/>
    </location>
</feature>
<gene>
    <name evidence="3" type="ORF">ACAT0790_LOCUS1236</name>
</gene>
<dbReference type="InterPro" id="IPR012340">
    <property type="entry name" value="NA-bd_OB-fold"/>
</dbReference>
<dbReference type="SUPFAM" id="SSF50249">
    <property type="entry name" value="Nucleic acid-binding proteins"/>
    <property type="match status" value="1"/>
</dbReference>
<dbReference type="Pfam" id="PF00313">
    <property type="entry name" value="CSD"/>
    <property type="match status" value="1"/>
</dbReference>
<feature type="region of interest" description="Disordered" evidence="1">
    <location>
        <begin position="192"/>
        <end position="224"/>
    </location>
</feature>
<dbReference type="InterPro" id="IPR002059">
    <property type="entry name" value="CSP_DNA-bd"/>
</dbReference>
<dbReference type="EMBL" id="HBGE01002019">
    <property type="protein sequence ID" value="CAD9087764.1"/>
    <property type="molecule type" value="Transcribed_RNA"/>
</dbReference>
<accession>A0A7S1PKK6</accession>
<evidence type="ECO:0000313" key="3">
    <source>
        <dbReference type="EMBL" id="CAD9087764.1"/>
    </source>
</evidence>
<sequence>MRQHGAMLRVAGRCGTGLRPLWGSSPAPAFAAVSAGLRTPALSQHCGPAASRLLPPLSLQRTAGGISPWLSGIRCFNSGAGRKEGTVKMWNEERGFGFLTPAGGGEDVFVHRSALREGVLLAPGQIVNFEAQWDDKKRKDRAADVAIAEPQESSGGEAPSGGQPAQQPSGGRPAAYNLAGSWADWAIQREPMASDSSSGRLRHRITVRSGAPKSGGSDSRREEFQIVGDNSWDKRLYPAGGDKEETVILRPGGATSRAASEKGKGHGRNWAVEGRAGAAFDVIYDPETQMVSCEQPFSESR</sequence>
<dbReference type="CDD" id="cd04458">
    <property type="entry name" value="CSP_CDS"/>
    <property type="match status" value="1"/>
</dbReference>
<dbReference type="PROSITE" id="PS51857">
    <property type="entry name" value="CSD_2"/>
    <property type="match status" value="1"/>
</dbReference>
<feature type="region of interest" description="Disordered" evidence="1">
    <location>
        <begin position="149"/>
        <end position="176"/>
    </location>
</feature>
<name>A0A7S1PKK6_ALECA</name>
<dbReference type="SMART" id="SM00357">
    <property type="entry name" value="CSP"/>
    <property type="match status" value="1"/>
</dbReference>
<dbReference type="Gene3D" id="2.40.50.140">
    <property type="entry name" value="Nucleic acid-binding proteins"/>
    <property type="match status" value="1"/>
</dbReference>
<dbReference type="PANTHER" id="PTHR46565">
    <property type="entry name" value="COLD SHOCK DOMAIN PROTEIN 2"/>
    <property type="match status" value="1"/>
</dbReference>
<evidence type="ECO:0000256" key="1">
    <source>
        <dbReference type="SAM" id="MobiDB-lite"/>
    </source>
</evidence>
<dbReference type="AlphaFoldDB" id="A0A7S1PKK6"/>
<dbReference type="GO" id="GO:0003676">
    <property type="term" value="F:nucleic acid binding"/>
    <property type="evidence" value="ECO:0007669"/>
    <property type="project" value="InterPro"/>
</dbReference>
<organism evidence="3">
    <name type="scientific">Alexandrium catenella</name>
    <name type="common">Red tide dinoflagellate</name>
    <name type="synonym">Gonyaulax catenella</name>
    <dbReference type="NCBI Taxonomy" id="2925"/>
    <lineage>
        <taxon>Eukaryota</taxon>
        <taxon>Sar</taxon>
        <taxon>Alveolata</taxon>
        <taxon>Dinophyceae</taxon>
        <taxon>Gonyaulacales</taxon>
        <taxon>Pyrocystaceae</taxon>
        <taxon>Alexandrium</taxon>
    </lineage>
</organism>
<proteinExistence type="predicted"/>
<evidence type="ECO:0000259" key="2">
    <source>
        <dbReference type="PROSITE" id="PS51857"/>
    </source>
</evidence>